<proteinExistence type="predicted"/>
<feature type="domain" description="BED-type" evidence="6">
    <location>
        <begin position="27"/>
        <end position="80"/>
    </location>
</feature>
<evidence type="ECO:0000259" key="6">
    <source>
        <dbReference type="PROSITE" id="PS50808"/>
    </source>
</evidence>
<evidence type="ECO:0000313" key="9">
    <source>
        <dbReference type="Proteomes" id="UP000247702"/>
    </source>
</evidence>
<organism evidence="7 9">
    <name type="scientific">Rhizophagus clarus</name>
    <dbReference type="NCBI Taxonomy" id="94130"/>
    <lineage>
        <taxon>Eukaryota</taxon>
        <taxon>Fungi</taxon>
        <taxon>Fungi incertae sedis</taxon>
        <taxon>Mucoromycota</taxon>
        <taxon>Glomeromycotina</taxon>
        <taxon>Glomeromycetes</taxon>
        <taxon>Glomerales</taxon>
        <taxon>Glomeraceae</taxon>
        <taxon>Rhizophagus</taxon>
    </lineage>
</organism>
<keyword evidence="9" id="KW-1185">Reference proteome</keyword>
<dbReference type="PROSITE" id="PS50808">
    <property type="entry name" value="ZF_BED"/>
    <property type="match status" value="1"/>
</dbReference>
<reference evidence="7 9" key="1">
    <citation type="submission" date="2017-11" db="EMBL/GenBank/DDBJ databases">
        <title>The genome of Rhizophagus clarus HR1 reveals common genetic basis of auxotrophy among arbuscular mycorrhizal fungi.</title>
        <authorList>
            <person name="Kobayashi Y."/>
        </authorList>
    </citation>
    <scope>NUCLEOTIDE SEQUENCE [LARGE SCALE GENOMIC DNA]</scope>
    <source>
        <strain evidence="7 9">HR1</strain>
    </source>
</reference>
<evidence type="ECO:0000256" key="2">
    <source>
        <dbReference type="ARBA" id="ARBA00022771"/>
    </source>
</evidence>
<dbReference type="InterPro" id="IPR036236">
    <property type="entry name" value="Znf_C2H2_sf"/>
</dbReference>
<dbReference type="GO" id="GO:0008270">
    <property type="term" value="F:zinc ion binding"/>
    <property type="evidence" value="ECO:0007669"/>
    <property type="project" value="UniProtKB-KW"/>
</dbReference>
<feature type="compositionally biased region" description="Basic and acidic residues" evidence="5">
    <location>
        <begin position="1"/>
        <end position="10"/>
    </location>
</feature>
<comment type="caution">
    <text evidence="7">The sequence shown here is derived from an EMBL/GenBank/DDBJ whole genome shotgun (WGS) entry which is preliminary data.</text>
</comment>
<keyword evidence="2 4" id="KW-0863">Zinc-finger</keyword>
<dbReference type="EMBL" id="BEXD01001531">
    <property type="protein sequence ID" value="GBB94535.1"/>
    <property type="molecule type" value="Genomic_DNA"/>
</dbReference>
<evidence type="ECO:0000313" key="7">
    <source>
        <dbReference type="EMBL" id="GBB94535.1"/>
    </source>
</evidence>
<keyword evidence="1" id="KW-0479">Metal-binding</keyword>
<dbReference type="EMBL" id="BLAL01000189">
    <property type="protein sequence ID" value="GES89568.1"/>
    <property type="molecule type" value="Genomic_DNA"/>
</dbReference>
<accession>A0A2Z6QY82</accession>
<evidence type="ECO:0000256" key="1">
    <source>
        <dbReference type="ARBA" id="ARBA00022723"/>
    </source>
</evidence>
<sequence length="86" mass="10005">MHQIHHKDPVISEEDDNSEKENLSQSRQISPVWNYFNDRTSQYLGRPVCCRCQKAFGKDTIISTLKQHLSSAHKITIENIKHTLKT</sequence>
<dbReference type="Proteomes" id="UP000615446">
    <property type="component" value="Unassembled WGS sequence"/>
</dbReference>
<evidence type="ECO:0000256" key="3">
    <source>
        <dbReference type="ARBA" id="ARBA00022833"/>
    </source>
</evidence>
<dbReference type="GO" id="GO:0003677">
    <property type="term" value="F:DNA binding"/>
    <property type="evidence" value="ECO:0007669"/>
    <property type="project" value="InterPro"/>
</dbReference>
<reference evidence="8" key="2">
    <citation type="submission" date="2019-10" db="EMBL/GenBank/DDBJ databases">
        <title>Conservation and host-specific expression of non-tandemly repeated heterogenous ribosome RNA gene in arbuscular mycorrhizal fungi.</title>
        <authorList>
            <person name="Maeda T."/>
            <person name="Kobayashi Y."/>
            <person name="Nakagawa T."/>
            <person name="Ezawa T."/>
            <person name="Yamaguchi K."/>
            <person name="Bino T."/>
            <person name="Nishimoto Y."/>
            <person name="Shigenobu S."/>
            <person name="Kawaguchi M."/>
        </authorList>
    </citation>
    <scope>NUCLEOTIDE SEQUENCE</scope>
    <source>
        <strain evidence="8">HR1</strain>
    </source>
</reference>
<name>A0A2Z6QY82_9GLOM</name>
<dbReference type="AlphaFoldDB" id="A0A2Z6QY82"/>
<dbReference type="InterPro" id="IPR003656">
    <property type="entry name" value="Znf_BED"/>
</dbReference>
<dbReference type="Proteomes" id="UP000247702">
    <property type="component" value="Unassembled WGS sequence"/>
</dbReference>
<gene>
    <name evidence="8" type="ORF">RCL2_001646000</name>
    <name evidence="7" type="ORF">RclHR1_23760002</name>
</gene>
<dbReference type="OrthoDB" id="2396447at2759"/>
<evidence type="ECO:0000256" key="4">
    <source>
        <dbReference type="PROSITE-ProRule" id="PRU00027"/>
    </source>
</evidence>
<evidence type="ECO:0000313" key="8">
    <source>
        <dbReference type="EMBL" id="GES89568.1"/>
    </source>
</evidence>
<evidence type="ECO:0000256" key="5">
    <source>
        <dbReference type="SAM" id="MobiDB-lite"/>
    </source>
</evidence>
<feature type="region of interest" description="Disordered" evidence="5">
    <location>
        <begin position="1"/>
        <end position="26"/>
    </location>
</feature>
<keyword evidence="3" id="KW-0862">Zinc</keyword>
<protein>
    <recommendedName>
        <fullName evidence="6">BED-type domain-containing protein</fullName>
    </recommendedName>
</protein>
<dbReference type="Pfam" id="PF02892">
    <property type="entry name" value="zf-BED"/>
    <property type="match status" value="1"/>
</dbReference>
<dbReference type="SUPFAM" id="SSF57667">
    <property type="entry name" value="beta-beta-alpha zinc fingers"/>
    <property type="match status" value="1"/>
</dbReference>